<feature type="compositionally biased region" description="Acidic residues" evidence="1">
    <location>
        <begin position="170"/>
        <end position="179"/>
    </location>
</feature>
<sequence>MTITSTPLSSAHVAPATRDDHSRLLLLAEAMILLGAPALLEWLNLVDFGQWPLHPFLYVTILLAAQYGIEGAVLAVLGGTLLSWLSGWPERPLGVGYQDFFMTLWLQPLTWLSAGLLVGIVTSSRTRLLREKTDQLARSRAAEGLIASQFEFLAERNRKLERTLAGLGTDDADEASSGDDEIRLSEVGTRRRPALPKPAN</sequence>
<evidence type="ECO:0000256" key="1">
    <source>
        <dbReference type="SAM" id="MobiDB-lite"/>
    </source>
</evidence>
<evidence type="ECO:0008006" key="5">
    <source>
        <dbReference type="Google" id="ProtNLM"/>
    </source>
</evidence>
<dbReference type="EMBL" id="JBHUNP010000001">
    <property type="protein sequence ID" value="MFD2648853.1"/>
    <property type="molecule type" value="Genomic_DNA"/>
</dbReference>
<accession>A0ABW5QMA2</accession>
<feature type="transmembrane region" description="Helical" evidence="2">
    <location>
        <begin position="24"/>
        <end position="44"/>
    </location>
</feature>
<organism evidence="3 4">
    <name type="scientific">Devosia albogilva</name>
    <dbReference type="NCBI Taxonomy" id="429726"/>
    <lineage>
        <taxon>Bacteria</taxon>
        <taxon>Pseudomonadati</taxon>
        <taxon>Pseudomonadota</taxon>
        <taxon>Alphaproteobacteria</taxon>
        <taxon>Hyphomicrobiales</taxon>
        <taxon>Devosiaceae</taxon>
        <taxon>Devosia</taxon>
    </lineage>
</organism>
<reference evidence="4" key="1">
    <citation type="journal article" date="2019" name="Int. J. Syst. Evol. Microbiol.">
        <title>The Global Catalogue of Microorganisms (GCM) 10K type strain sequencing project: providing services to taxonomists for standard genome sequencing and annotation.</title>
        <authorList>
            <consortium name="The Broad Institute Genomics Platform"/>
            <consortium name="The Broad Institute Genome Sequencing Center for Infectious Disease"/>
            <person name="Wu L."/>
            <person name="Ma J."/>
        </authorList>
    </citation>
    <scope>NUCLEOTIDE SEQUENCE [LARGE SCALE GENOMIC DNA]</scope>
    <source>
        <strain evidence="4">CCM 7427</strain>
    </source>
</reference>
<feature type="transmembrane region" description="Helical" evidence="2">
    <location>
        <begin position="104"/>
        <end position="122"/>
    </location>
</feature>
<evidence type="ECO:0000313" key="4">
    <source>
        <dbReference type="Proteomes" id="UP001597521"/>
    </source>
</evidence>
<name>A0ABW5QMA2_9HYPH</name>
<keyword evidence="2" id="KW-1133">Transmembrane helix</keyword>
<evidence type="ECO:0000313" key="3">
    <source>
        <dbReference type="EMBL" id="MFD2648853.1"/>
    </source>
</evidence>
<comment type="caution">
    <text evidence="3">The sequence shown here is derived from an EMBL/GenBank/DDBJ whole genome shotgun (WGS) entry which is preliminary data.</text>
</comment>
<feature type="region of interest" description="Disordered" evidence="1">
    <location>
        <begin position="166"/>
        <end position="200"/>
    </location>
</feature>
<feature type="transmembrane region" description="Helical" evidence="2">
    <location>
        <begin position="56"/>
        <end position="84"/>
    </location>
</feature>
<dbReference type="RefSeq" id="WP_386834182.1">
    <property type="nucleotide sequence ID" value="NZ_JBHUNP010000001.1"/>
</dbReference>
<proteinExistence type="predicted"/>
<protein>
    <recommendedName>
        <fullName evidence="5">Histidine kinase</fullName>
    </recommendedName>
</protein>
<keyword evidence="2" id="KW-0812">Transmembrane</keyword>
<keyword evidence="2" id="KW-0472">Membrane</keyword>
<gene>
    <name evidence="3" type="ORF">ACFSX5_13770</name>
</gene>
<keyword evidence="4" id="KW-1185">Reference proteome</keyword>
<dbReference type="Proteomes" id="UP001597521">
    <property type="component" value="Unassembled WGS sequence"/>
</dbReference>
<evidence type="ECO:0000256" key="2">
    <source>
        <dbReference type="SAM" id="Phobius"/>
    </source>
</evidence>